<evidence type="ECO:0000313" key="13">
    <source>
        <dbReference type="EMBL" id="KAK0705248.1"/>
    </source>
</evidence>
<feature type="region of interest" description="Disordered" evidence="10">
    <location>
        <begin position="100"/>
        <end position="160"/>
    </location>
</feature>
<accession>A0AA39ZX39</accession>
<feature type="domain" description="Shugoshin N-terminal coiled-coil" evidence="12">
    <location>
        <begin position="18"/>
        <end position="61"/>
    </location>
</feature>
<feature type="compositionally biased region" description="Pro residues" evidence="10">
    <location>
        <begin position="390"/>
        <end position="406"/>
    </location>
</feature>
<dbReference type="Proteomes" id="UP001172102">
    <property type="component" value="Unassembled WGS sequence"/>
</dbReference>
<feature type="domain" description="Shugoshin C-terminal" evidence="11">
    <location>
        <begin position="456"/>
        <end position="478"/>
    </location>
</feature>
<feature type="compositionally biased region" description="Basic and acidic residues" evidence="10">
    <location>
        <begin position="505"/>
        <end position="516"/>
    </location>
</feature>
<evidence type="ECO:0000256" key="6">
    <source>
        <dbReference type="ARBA" id="ARBA00023054"/>
    </source>
</evidence>
<dbReference type="GO" id="GO:0005634">
    <property type="term" value="C:nucleus"/>
    <property type="evidence" value="ECO:0007669"/>
    <property type="project" value="InterPro"/>
</dbReference>
<feature type="compositionally biased region" description="Basic and acidic residues" evidence="10">
    <location>
        <begin position="285"/>
        <end position="294"/>
    </location>
</feature>
<keyword evidence="5" id="KW-0159">Chromosome partition</keyword>
<dbReference type="InterPro" id="IPR011516">
    <property type="entry name" value="Shugoshin_N"/>
</dbReference>
<evidence type="ECO:0000259" key="12">
    <source>
        <dbReference type="Pfam" id="PF07558"/>
    </source>
</evidence>
<organism evidence="13 14">
    <name type="scientific">Lasiosphaeris hirsuta</name>
    <dbReference type="NCBI Taxonomy" id="260670"/>
    <lineage>
        <taxon>Eukaryota</taxon>
        <taxon>Fungi</taxon>
        <taxon>Dikarya</taxon>
        <taxon>Ascomycota</taxon>
        <taxon>Pezizomycotina</taxon>
        <taxon>Sordariomycetes</taxon>
        <taxon>Sordariomycetidae</taxon>
        <taxon>Sordariales</taxon>
        <taxon>Lasiosphaeriaceae</taxon>
        <taxon>Lasiosphaeris</taxon>
    </lineage>
</organism>
<feature type="compositionally biased region" description="Polar residues" evidence="10">
    <location>
        <begin position="302"/>
        <end position="313"/>
    </location>
</feature>
<dbReference type="GO" id="GO:0051301">
    <property type="term" value="P:cell division"/>
    <property type="evidence" value="ECO:0007669"/>
    <property type="project" value="UniProtKB-KW"/>
</dbReference>
<evidence type="ECO:0000256" key="9">
    <source>
        <dbReference type="SAM" id="Coils"/>
    </source>
</evidence>
<proteinExistence type="inferred from homology"/>
<feature type="compositionally biased region" description="Basic and acidic residues" evidence="10">
    <location>
        <begin position="318"/>
        <end position="337"/>
    </location>
</feature>
<evidence type="ECO:0008006" key="15">
    <source>
        <dbReference type="Google" id="ProtNLM"/>
    </source>
</evidence>
<protein>
    <recommendedName>
        <fullName evidence="15">Shugoshin</fullName>
    </recommendedName>
</protein>
<sequence length="723" mass="79474">MARLNEPPVLAESNFDILRRKFLRQNRDLAKVNSNQSNRIRTLENECARLLSENLDLRGQVMRLEKELENNQAQRIADHAVEIRAKMEAQLAELGSMLASLGSEPPSKRHSAERRRIAKVRSSNGRSPAQKKLHDTSVDPETLAAQEGRLPPIQENKQYPRATMNSEEIMALCAEAADISNSPEIGPPPISRFVEEELAKPDSPTRTVEKVEPKGDTHESRKQPETVAPAPKLDFQRKPSNMADPKREEESIQTQEAKLDPVVNQIKPTASTPIMPTLKAGAKRKYGDENESVKNIRPQPGKENSSTGETQKLASIRDLQKRRSIKDLAANRREKAASARTPLSLKSANEDFSSPKKATKAKALDDITIEKSEVQPEPIKDTLTMERPNAPRPPPPRVEVPIPEPQPTTTIIPEPEPDTPAPLISPGTPSHSVSREIPRDTPPPAHISATGETQRPPGRRARAAISYAEPNLRDKMRRPTKELFDAVAGEGKKHFSHRSSTAALPRDDGASLDELKTAPAPVAPPSDDATRRESVLSPLAQKDASPVEEVPFTVSTERKKRTSAVAGREPMAAIDGGDRLNREREPAKPRKEKSTPVAEVATDIYDFSASSPHVEMKAETEPQAGNDVVAPKPKRNARRASAAQPVRDNGSMTTILEDETPVPPKSRGATSGRKRASMLAPKKTAMTDLLDGDYYEDQGSTVTDDTVSALATDKILRRRSMML</sequence>
<feature type="compositionally biased region" description="Basic and acidic residues" evidence="10">
    <location>
        <begin position="576"/>
        <end position="594"/>
    </location>
</feature>
<feature type="compositionally biased region" description="Basic and acidic residues" evidence="10">
    <location>
        <begin position="362"/>
        <end position="384"/>
    </location>
</feature>
<evidence type="ECO:0000256" key="8">
    <source>
        <dbReference type="ARBA" id="ARBA00023328"/>
    </source>
</evidence>
<evidence type="ECO:0000256" key="5">
    <source>
        <dbReference type="ARBA" id="ARBA00022829"/>
    </source>
</evidence>
<keyword evidence="14" id="KW-1185">Reference proteome</keyword>
<feature type="compositionally biased region" description="Basic residues" evidence="10">
    <location>
        <begin position="108"/>
        <end position="119"/>
    </location>
</feature>
<dbReference type="GO" id="GO:0045132">
    <property type="term" value="P:meiotic chromosome segregation"/>
    <property type="evidence" value="ECO:0007669"/>
    <property type="project" value="InterPro"/>
</dbReference>
<evidence type="ECO:0000259" key="11">
    <source>
        <dbReference type="Pfam" id="PF07557"/>
    </source>
</evidence>
<keyword evidence="3" id="KW-0158">Chromosome</keyword>
<feature type="compositionally biased region" description="Basic and acidic residues" evidence="10">
    <location>
        <begin position="207"/>
        <end position="224"/>
    </location>
</feature>
<keyword evidence="6 9" id="KW-0175">Coiled coil</keyword>
<dbReference type="Pfam" id="PF07557">
    <property type="entry name" value="Shugoshin_C"/>
    <property type="match status" value="1"/>
</dbReference>
<comment type="caution">
    <text evidence="13">The sequence shown here is derived from an EMBL/GenBank/DDBJ whole genome shotgun (WGS) entry which is preliminary data.</text>
</comment>
<keyword evidence="7" id="KW-0131">Cell cycle</keyword>
<evidence type="ECO:0000256" key="2">
    <source>
        <dbReference type="ARBA" id="ARBA00010845"/>
    </source>
</evidence>
<name>A0AA39ZX39_9PEZI</name>
<evidence type="ECO:0000256" key="1">
    <source>
        <dbReference type="ARBA" id="ARBA00004584"/>
    </source>
</evidence>
<evidence type="ECO:0000256" key="7">
    <source>
        <dbReference type="ARBA" id="ARBA00023306"/>
    </source>
</evidence>
<evidence type="ECO:0000256" key="4">
    <source>
        <dbReference type="ARBA" id="ARBA00022618"/>
    </source>
</evidence>
<comment type="similarity">
    <text evidence="2">Belongs to the shugoshin family.</text>
</comment>
<feature type="coiled-coil region" evidence="9">
    <location>
        <begin position="26"/>
        <end position="74"/>
    </location>
</feature>
<dbReference type="InterPro" id="IPR011515">
    <property type="entry name" value="Shugoshin_C"/>
</dbReference>
<feature type="region of interest" description="Disordered" evidence="10">
    <location>
        <begin position="197"/>
        <end position="680"/>
    </location>
</feature>
<feature type="compositionally biased region" description="Basic and acidic residues" evidence="10">
    <location>
        <begin position="471"/>
        <end position="484"/>
    </location>
</feature>
<comment type="subcellular location">
    <subcellularLocation>
        <location evidence="1">Chromosome</location>
        <location evidence="1">Centromere</location>
    </subcellularLocation>
</comment>
<evidence type="ECO:0000256" key="3">
    <source>
        <dbReference type="ARBA" id="ARBA00022454"/>
    </source>
</evidence>
<keyword evidence="8" id="KW-0137">Centromere</keyword>
<evidence type="ECO:0000256" key="10">
    <source>
        <dbReference type="SAM" id="MobiDB-lite"/>
    </source>
</evidence>
<dbReference type="AlphaFoldDB" id="A0AA39ZX39"/>
<reference evidence="13" key="1">
    <citation type="submission" date="2023-06" db="EMBL/GenBank/DDBJ databases">
        <title>Genome-scale phylogeny and comparative genomics of the fungal order Sordariales.</title>
        <authorList>
            <consortium name="Lawrence Berkeley National Laboratory"/>
            <person name="Hensen N."/>
            <person name="Bonometti L."/>
            <person name="Westerberg I."/>
            <person name="Brannstrom I.O."/>
            <person name="Guillou S."/>
            <person name="Cros-Aarteil S."/>
            <person name="Calhoun S."/>
            <person name="Haridas S."/>
            <person name="Kuo A."/>
            <person name="Mondo S."/>
            <person name="Pangilinan J."/>
            <person name="Riley R."/>
            <person name="Labutti K."/>
            <person name="Andreopoulos B."/>
            <person name="Lipzen A."/>
            <person name="Chen C."/>
            <person name="Yanf M."/>
            <person name="Daum C."/>
            <person name="Ng V."/>
            <person name="Clum A."/>
            <person name="Steindorff A."/>
            <person name="Ohm R."/>
            <person name="Martin F."/>
            <person name="Silar P."/>
            <person name="Natvig D."/>
            <person name="Lalanne C."/>
            <person name="Gautier V."/>
            <person name="Ament-Velasquez S.L."/>
            <person name="Kruys A."/>
            <person name="Hutchinson M.I."/>
            <person name="Powell A.J."/>
            <person name="Barry K."/>
            <person name="Miller A.N."/>
            <person name="Grigoriev I.V."/>
            <person name="Debuchy R."/>
            <person name="Gladieux P."/>
            <person name="Thoren M.H."/>
            <person name="Johannesson H."/>
        </authorList>
    </citation>
    <scope>NUCLEOTIDE SEQUENCE</scope>
    <source>
        <strain evidence="13">SMH4607-1</strain>
    </source>
</reference>
<gene>
    <name evidence="13" type="ORF">B0H67DRAFT_593572</name>
</gene>
<keyword evidence="4" id="KW-0132">Cell division</keyword>
<dbReference type="Pfam" id="PF07558">
    <property type="entry name" value="Shugoshin_N"/>
    <property type="match status" value="1"/>
</dbReference>
<dbReference type="GO" id="GO:0000779">
    <property type="term" value="C:condensed chromosome, centromeric region"/>
    <property type="evidence" value="ECO:0007669"/>
    <property type="project" value="UniProtKB-ARBA"/>
</dbReference>
<dbReference type="EMBL" id="JAUKUA010000007">
    <property type="protein sequence ID" value="KAK0705248.1"/>
    <property type="molecule type" value="Genomic_DNA"/>
</dbReference>
<evidence type="ECO:0000313" key="14">
    <source>
        <dbReference type="Proteomes" id="UP001172102"/>
    </source>
</evidence>